<keyword evidence="1" id="KW-0596">Phosphopantetheine</keyword>
<protein>
    <submittedName>
        <fullName evidence="4">Amino acid adenylation domain-containing protein</fullName>
    </submittedName>
</protein>
<dbReference type="Pfam" id="PF13193">
    <property type="entry name" value="AMP-binding_C"/>
    <property type="match status" value="1"/>
</dbReference>
<feature type="non-terminal residue" evidence="4">
    <location>
        <position position="576"/>
    </location>
</feature>
<reference evidence="5" key="1">
    <citation type="submission" date="2018-09" db="EMBL/GenBank/DDBJ databases">
        <authorList>
            <person name="Livingstone P.G."/>
            <person name="Whitworth D.E."/>
        </authorList>
    </citation>
    <scope>NUCLEOTIDE SEQUENCE [LARGE SCALE GENOMIC DNA]</scope>
    <source>
        <strain evidence="5">CA051B</strain>
    </source>
</reference>
<sequence>SRVDHGAWRSVVDVIDARSLQHADRVALSDGSVVVTYARLRERTRDLAGRLRARGLGRGDVVAVVLDRGPAFIELALAVWRVGAAYLPLAPAHPVDWRQEVVRRAGAVLVVGLSETHAVPGVPFLDLGSNAGSVAPEAEDAVLAPEDLAYIICTSGSTGEPKLVMTEHRGVSNLMHAQRDFLGALGPDTRVLQFFHPSFDASLFDILMALPNGGRLETIDASLISGEPLAQVLVGRSITHAVLPATVLRTLQPGRFPDLQVLMSTGDVCLPETARQWGAHHRFVNGYGPTEVTVASTLQTVGAVDGERVPIGGPLSNYHVVILDEHLRPVPDGTPGELCIGGEGVGRGYLGRPTLTAERFIPDPFSAKPGGRLYRSGDVGRWLSDGTLEFLGRRDDQVKIRGARIELGQVEAALAALPEVRDAVALKDGTGERLLGYVMPDAGAVLSGEAVRAELRRRLPGYLVPDVIVVVDAWPLNTNGKVDRARLPRPQRTERTGYQPPESPGEEALAGIAAALLGMERVGRHDNLFELGGHSLFATQLVARVRRMLGAQLELSAVLQSPTVAQLAARLGEGQG</sequence>
<dbReference type="FunFam" id="2.30.38.10:FF:000001">
    <property type="entry name" value="Non-ribosomal peptide synthetase PvdI"/>
    <property type="match status" value="1"/>
</dbReference>
<dbReference type="GO" id="GO:0031177">
    <property type="term" value="F:phosphopantetheine binding"/>
    <property type="evidence" value="ECO:0007669"/>
    <property type="project" value="InterPro"/>
</dbReference>
<evidence type="ECO:0000256" key="2">
    <source>
        <dbReference type="ARBA" id="ARBA00022553"/>
    </source>
</evidence>
<dbReference type="Pfam" id="PF00501">
    <property type="entry name" value="AMP-binding"/>
    <property type="match status" value="1"/>
</dbReference>
<dbReference type="CDD" id="cd05930">
    <property type="entry name" value="A_NRPS"/>
    <property type="match status" value="1"/>
</dbReference>
<dbReference type="GO" id="GO:0044550">
    <property type="term" value="P:secondary metabolite biosynthetic process"/>
    <property type="evidence" value="ECO:0007669"/>
    <property type="project" value="TreeGrafter"/>
</dbReference>
<dbReference type="Pfam" id="PF00550">
    <property type="entry name" value="PP-binding"/>
    <property type="match status" value="1"/>
</dbReference>
<dbReference type="AlphaFoldDB" id="A0A3A8MZW8"/>
<dbReference type="PANTHER" id="PTHR45527:SF1">
    <property type="entry name" value="FATTY ACID SYNTHASE"/>
    <property type="match status" value="1"/>
</dbReference>
<gene>
    <name evidence="4" type="ORF">D7V93_42625</name>
</gene>
<evidence type="ECO:0000259" key="3">
    <source>
        <dbReference type="PROSITE" id="PS50075"/>
    </source>
</evidence>
<evidence type="ECO:0000313" key="4">
    <source>
        <dbReference type="EMBL" id="RKH36860.1"/>
    </source>
</evidence>
<dbReference type="SMART" id="SM00823">
    <property type="entry name" value="PKS_PP"/>
    <property type="match status" value="1"/>
</dbReference>
<dbReference type="InterPro" id="IPR045851">
    <property type="entry name" value="AMP-bd_C_sf"/>
</dbReference>
<dbReference type="GO" id="GO:0072330">
    <property type="term" value="P:monocarboxylic acid biosynthetic process"/>
    <property type="evidence" value="ECO:0007669"/>
    <property type="project" value="UniProtKB-ARBA"/>
</dbReference>
<dbReference type="NCBIfam" id="TIGR01733">
    <property type="entry name" value="AA-adenyl-dom"/>
    <property type="match status" value="1"/>
</dbReference>
<dbReference type="Gene3D" id="3.30.300.30">
    <property type="match status" value="1"/>
</dbReference>
<dbReference type="InterPro" id="IPR009081">
    <property type="entry name" value="PP-bd_ACP"/>
</dbReference>
<dbReference type="InterPro" id="IPR020845">
    <property type="entry name" value="AMP-binding_CS"/>
</dbReference>
<keyword evidence="2" id="KW-0597">Phosphoprotein</keyword>
<dbReference type="PROSITE" id="PS50075">
    <property type="entry name" value="CARRIER"/>
    <property type="match status" value="1"/>
</dbReference>
<dbReference type="Gene3D" id="3.40.50.12780">
    <property type="entry name" value="N-terminal domain of ligase-like"/>
    <property type="match status" value="1"/>
</dbReference>
<feature type="domain" description="Carrier" evidence="3">
    <location>
        <begin position="500"/>
        <end position="575"/>
    </location>
</feature>
<evidence type="ECO:0000256" key="1">
    <source>
        <dbReference type="ARBA" id="ARBA00022450"/>
    </source>
</evidence>
<dbReference type="EMBL" id="RAWB01000975">
    <property type="protein sequence ID" value="RKH36860.1"/>
    <property type="molecule type" value="Genomic_DNA"/>
</dbReference>
<dbReference type="PANTHER" id="PTHR45527">
    <property type="entry name" value="NONRIBOSOMAL PEPTIDE SYNTHETASE"/>
    <property type="match status" value="1"/>
</dbReference>
<evidence type="ECO:0000313" key="5">
    <source>
        <dbReference type="Proteomes" id="UP000272888"/>
    </source>
</evidence>
<dbReference type="InterPro" id="IPR025110">
    <property type="entry name" value="AMP-bd_C"/>
</dbReference>
<dbReference type="GO" id="GO:0043041">
    <property type="term" value="P:amino acid activation for nonribosomal peptide biosynthetic process"/>
    <property type="evidence" value="ECO:0007669"/>
    <property type="project" value="TreeGrafter"/>
</dbReference>
<feature type="non-terminal residue" evidence="4">
    <location>
        <position position="1"/>
    </location>
</feature>
<dbReference type="InterPro" id="IPR010071">
    <property type="entry name" value="AA_adenyl_dom"/>
</dbReference>
<dbReference type="GO" id="GO:0005737">
    <property type="term" value="C:cytoplasm"/>
    <property type="evidence" value="ECO:0007669"/>
    <property type="project" value="TreeGrafter"/>
</dbReference>
<dbReference type="InterPro" id="IPR000873">
    <property type="entry name" value="AMP-dep_synth/lig_dom"/>
</dbReference>
<dbReference type="PROSITE" id="PS00455">
    <property type="entry name" value="AMP_BINDING"/>
    <property type="match status" value="1"/>
</dbReference>
<dbReference type="SUPFAM" id="SSF47336">
    <property type="entry name" value="ACP-like"/>
    <property type="match status" value="1"/>
</dbReference>
<keyword evidence="5" id="KW-1185">Reference proteome</keyword>
<dbReference type="Gene3D" id="3.40.50.1820">
    <property type="entry name" value="alpha/beta hydrolase"/>
    <property type="match status" value="1"/>
</dbReference>
<comment type="caution">
    <text evidence="4">The sequence shown here is derived from an EMBL/GenBank/DDBJ whole genome shotgun (WGS) entry which is preliminary data.</text>
</comment>
<accession>A0A3A8MZW8</accession>
<dbReference type="Proteomes" id="UP000272888">
    <property type="component" value="Unassembled WGS sequence"/>
</dbReference>
<dbReference type="FunFam" id="1.10.1200.10:FF:000016">
    <property type="entry name" value="Non-ribosomal peptide synthase"/>
    <property type="match status" value="1"/>
</dbReference>
<dbReference type="InterPro" id="IPR020806">
    <property type="entry name" value="PKS_PP-bd"/>
</dbReference>
<name>A0A3A8MZW8_9BACT</name>
<dbReference type="SUPFAM" id="SSF56801">
    <property type="entry name" value="Acetyl-CoA synthetase-like"/>
    <property type="match status" value="1"/>
</dbReference>
<organism evidence="4 5">
    <name type="scientific">Corallococcus llansteffanensis</name>
    <dbReference type="NCBI Taxonomy" id="2316731"/>
    <lineage>
        <taxon>Bacteria</taxon>
        <taxon>Pseudomonadati</taxon>
        <taxon>Myxococcota</taxon>
        <taxon>Myxococcia</taxon>
        <taxon>Myxococcales</taxon>
        <taxon>Cystobacterineae</taxon>
        <taxon>Myxococcaceae</taxon>
        <taxon>Corallococcus</taxon>
    </lineage>
</organism>
<proteinExistence type="predicted"/>
<dbReference type="InterPro" id="IPR042099">
    <property type="entry name" value="ANL_N_sf"/>
</dbReference>
<dbReference type="RefSeq" id="WP_120648636.1">
    <property type="nucleotide sequence ID" value="NZ_RAWB01000975.1"/>
</dbReference>
<dbReference type="InterPro" id="IPR029058">
    <property type="entry name" value="AB_hydrolase_fold"/>
</dbReference>
<dbReference type="InterPro" id="IPR036736">
    <property type="entry name" value="ACP-like_sf"/>
</dbReference>